<keyword evidence="2" id="KW-1185">Reference proteome</keyword>
<dbReference type="AlphaFoldDB" id="A0A7G9QBD8"/>
<protein>
    <submittedName>
        <fullName evidence="1">Uncharacterized protein</fullName>
    </submittedName>
</protein>
<evidence type="ECO:0000313" key="2">
    <source>
        <dbReference type="Proteomes" id="UP000515806"/>
    </source>
</evidence>
<sequence length="191" mass="21467">MEKMRLPSCFKLLPAIFGALILICCLSCNEDRTKNKNVRPADKKSENVTRLFLNYTDSVTKFPLSKLNEAGIISLNRKFAGKLPLAIYNGEQYHDDQNIIIQPYKNNGTESTVKAGVILLVPKFLTDSLLIGDFTRHFGNIEEEKQTIGTTEQPLPVKINVDANTAIKLTFNPGEKLELAHVIMVEVLKYK</sequence>
<dbReference type="Proteomes" id="UP000515806">
    <property type="component" value="Chromosome"/>
</dbReference>
<proteinExistence type="predicted"/>
<dbReference type="EMBL" id="CP060723">
    <property type="protein sequence ID" value="QNN40663.1"/>
    <property type="molecule type" value="Genomic_DNA"/>
</dbReference>
<reference evidence="1 2" key="1">
    <citation type="submission" date="2020-08" db="EMBL/GenBank/DDBJ databases">
        <title>Genome sequence of Pedobacter roseus KACC 11594T.</title>
        <authorList>
            <person name="Hyun D.-W."/>
            <person name="Bae J.-W."/>
        </authorList>
    </citation>
    <scope>NUCLEOTIDE SEQUENCE [LARGE SCALE GENOMIC DNA]</scope>
    <source>
        <strain evidence="1 2">KACC 11594</strain>
    </source>
</reference>
<name>A0A7G9QBD8_9SPHI</name>
<gene>
    <name evidence="1" type="ORF">H9L23_16150</name>
</gene>
<organism evidence="1 2">
    <name type="scientific">Pedobacter roseus</name>
    <dbReference type="NCBI Taxonomy" id="336820"/>
    <lineage>
        <taxon>Bacteria</taxon>
        <taxon>Pseudomonadati</taxon>
        <taxon>Bacteroidota</taxon>
        <taxon>Sphingobacteriia</taxon>
        <taxon>Sphingobacteriales</taxon>
        <taxon>Sphingobacteriaceae</taxon>
        <taxon>Pedobacter</taxon>
    </lineage>
</organism>
<accession>A0A7G9QBD8</accession>
<dbReference type="KEGG" id="proe:H9L23_16150"/>
<evidence type="ECO:0000313" key="1">
    <source>
        <dbReference type="EMBL" id="QNN40663.1"/>
    </source>
</evidence>
<dbReference type="RefSeq" id="WP_187591374.1">
    <property type="nucleotide sequence ID" value="NZ_CP060723.1"/>
</dbReference>